<dbReference type="EMBL" id="JADBGQ010000001">
    <property type="protein sequence ID" value="KAG5415188.1"/>
    <property type="molecule type" value="Genomic_DNA"/>
</dbReference>
<organism evidence="1 2">
    <name type="scientific">Brassica rapa subsp. trilocularis</name>
    <dbReference type="NCBI Taxonomy" id="1813537"/>
    <lineage>
        <taxon>Eukaryota</taxon>
        <taxon>Viridiplantae</taxon>
        <taxon>Streptophyta</taxon>
        <taxon>Embryophyta</taxon>
        <taxon>Tracheophyta</taxon>
        <taxon>Spermatophyta</taxon>
        <taxon>Magnoliopsida</taxon>
        <taxon>eudicotyledons</taxon>
        <taxon>Gunneridae</taxon>
        <taxon>Pentapetalae</taxon>
        <taxon>rosids</taxon>
        <taxon>malvids</taxon>
        <taxon>Brassicales</taxon>
        <taxon>Brassicaceae</taxon>
        <taxon>Brassiceae</taxon>
        <taxon>Brassica</taxon>
    </lineage>
</organism>
<accession>A0ABQ7NWE8</accession>
<keyword evidence="2" id="KW-1185">Reference proteome</keyword>
<name>A0ABQ7NWE8_BRACM</name>
<evidence type="ECO:0000313" key="2">
    <source>
        <dbReference type="Proteomes" id="UP000823674"/>
    </source>
</evidence>
<proteinExistence type="predicted"/>
<dbReference type="Proteomes" id="UP000823674">
    <property type="component" value="Chromosome A01"/>
</dbReference>
<evidence type="ECO:0000313" key="1">
    <source>
        <dbReference type="EMBL" id="KAG5415188.1"/>
    </source>
</evidence>
<sequence length="65" mass="7844">MNKTRFPHIFPLQLPLPLPLLLNRIRGSCQLIYWFNNQVESISRFSIPTHDEDIEHLVHQVEKWH</sequence>
<gene>
    <name evidence="1" type="primary">A01g507060.1_BraROA</name>
    <name evidence="1" type="ORF">IGI04_002755</name>
</gene>
<protein>
    <submittedName>
        <fullName evidence="1">Uncharacterized protein</fullName>
    </submittedName>
</protein>
<reference evidence="1 2" key="1">
    <citation type="submission" date="2021-03" db="EMBL/GenBank/DDBJ databases">
        <authorList>
            <person name="King G.J."/>
            <person name="Bancroft I."/>
            <person name="Baten A."/>
            <person name="Bloomfield J."/>
            <person name="Borpatragohain P."/>
            <person name="He Z."/>
            <person name="Irish N."/>
            <person name="Irwin J."/>
            <person name="Liu K."/>
            <person name="Mauleon R.P."/>
            <person name="Moore J."/>
            <person name="Morris R."/>
            <person name="Ostergaard L."/>
            <person name="Wang B."/>
            <person name="Wells R."/>
        </authorList>
    </citation>
    <scope>NUCLEOTIDE SEQUENCE [LARGE SCALE GENOMIC DNA]</scope>
    <source>
        <strain evidence="1">R-o-18</strain>
        <tissue evidence="1">Leaf</tissue>
    </source>
</reference>
<comment type="caution">
    <text evidence="1">The sequence shown here is derived from an EMBL/GenBank/DDBJ whole genome shotgun (WGS) entry which is preliminary data.</text>
</comment>